<comment type="subcellular location">
    <subcellularLocation>
        <location evidence="1">Cell membrane</location>
        <topology evidence="1">Multi-pass membrane protein</topology>
    </subcellularLocation>
</comment>
<evidence type="ECO:0000256" key="6">
    <source>
        <dbReference type="SAM" id="MobiDB-lite"/>
    </source>
</evidence>
<dbReference type="Pfam" id="PF01292">
    <property type="entry name" value="Ni_hydr_CYTB"/>
    <property type="match status" value="1"/>
</dbReference>
<dbReference type="PANTHER" id="PTHR30074">
    <property type="entry name" value="FORMATE DEHYDROGENASE, NITRATE-INDUCIBLE, CYTOCHROME B556 FDN SUBUNIT"/>
    <property type="match status" value="1"/>
</dbReference>
<sequence>MTSTPGSAGPTDAVTPPPSEPARRVARFTRAERWVHRATAALTLLCVATAAALYVPQLAELVGRRHLVVTVHEWAGILLPAPFLLGLASPAFRADLRRLNRFGPHDRKWLRAVRRRDRRRGSRPAGKFNAGQKIYASWIAGAVLVMLATGLLMWFTHLTPLVWRTSATFVHDWLALAIGVVLAGHIRMALADPEARRGMRTGSVERPWAEREHPLWLGDEPKGGRAERPESGTDAG</sequence>
<keyword evidence="4 7" id="KW-1133">Transmembrane helix</keyword>
<dbReference type="EMBL" id="CP108090">
    <property type="protein sequence ID" value="WUQ16636.1"/>
    <property type="molecule type" value="Genomic_DNA"/>
</dbReference>
<dbReference type="PANTHER" id="PTHR30074:SF6">
    <property type="entry name" value="FORMATE DEHYDROGENASE GAMMA SUBUNIT"/>
    <property type="match status" value="1"/>
</dbReference>
<dbReference type="RefSeq" id="WP_328964897.1">
    <property type="nucleotide sequence ID" value="NZ_CP108090.1"/>
</dbReference>
<keyword evidence="3 7" id="KW-0812">Transmembrane</keyword>
<gene>
    <name evidence="9" type="ORF">OG517_37335</name>
</gene>
<feature type="domain" description="Cytochrome b561 bacterial/Ni-hydrogenase" evidence="8">
    <location>
        <begin position="27"/>
        <end position="194"/>
    </location>
</feature>
<evidence type="ECO:0000256" key="3">
    <source>
        <dbReference type="ARBA" id="ARBA00022692"/>
    </source>
</evidence>
<keyword evidence="10" id="KW-1185">Reference proteome</keyword>
<feature type="region of interest" description="Disordered" evidence="6">
    <location>
        <begin position="209"/>
        <end position="236"/>
    </location>
</feature>
<dbReference type="InterPro" id="IPR051817">
    <property type="entry name" value="FDH_cytochrome_b556_subunit"/>
</dbReference>
<reference evidence="9" key="1">
    <citation type="submission" date="2022-10" db="EMBL/GenBank/DDBJ databases">
        <title>The complete genomes of actinobacterial strains from the NBC collection.</title>
        <authorList>
            <person name="Joergensen T.S."/>
            <person name="Alvarez Arevalo M."/>
            <person name="Sterndorff E.B."/>
            <person name="Faurdal D."/>
            <person name="Vuksanovic O."/>
            <person name="Mourched A.-S."/>
            <person name="Charusanti P."/>
            <person name="Shaw S."/>
            <person name="Blin K."/>
            <person name="Weber T."/>
        </authorList>
    </citation>
    <scope>NUCLEOTIDE SEQUENCE</scope>
    <source>
        <strain evidence="9">NBC_00248</strain>
    </source>
</reference>
<evidence type="ECO:0000256" key="2">
    <source>
        <dbReference type="ARBA" id="ARBA00022475"/>
    </source>
</evidence>
<evidence type="ECO:0000313" key="9">
    <source>
        <dbReference type="EMBL" id="WUQ16636.1"/>
    </source>
</evidence>
<evidence type="ECO:0000313" key="10">
    <source>
        <dbReference type="Proteomes" id="UP001432039"/>
    </source>
</evidence>
<dbReference type="InterPro" id="IPR011577">
    <property type="entry name" value="Cyt_b561_bac/Ni-Hgenase"/>
</dbReference>
<keyword evidence="5 7" id="KW-0472">Membrane</keyword>
<feature type="transmembrane region" description="Helical" evidence="7">
    <location>
        <begin position="74"/>
        <end position="92"/>
    </location>
</feature>
<evidence type="ECO:0000256" key="5">
    <source>
        <dbReference type="ARBA" id="ARBA00023136"/>
    </source>
</evidence>
<dbReference type="Gene3D" id="1.20.950.20">
    <property type="entry name" value="Transmembrane di-heme cytochromes, Chain C"/>
    <property type="match status" value="1"/>
</dbReference>
<organism evidence="9 10">
    <name type="scientific">Streptomyces virginiae</name>
    <name type="common">Streptomyces cinnamonensis</name>
    <dbReference type="NCBI Taxonomy" id="1961"/>
    <lineage>
        <taxon>Bacteria</taxon>
        <taxon>Bacillati</taxon>
        <taxon>Actinomycetota</taxon>
        <taxon>Actinomycetes</taxon>
        <taxon>Kitasatosporales</taxon>
        <taxon>Streptomycetaceae</taxon>
        <taxon>Streptomyces</taxon>
    </lineage>
</organism>
<feature type="region of interest" description="Disordered" evidence="6">
    <location>
        <begin position="1"/>
        <end position="22"/>
    </location>
</feature>
<dbReference type="InterPro" id="IPR016174">
    <property type="entry name" value="Di-haem_cyt_TM"/>
</dbReference>
<protein>
    <submittedName>
        <fullName evidence="9">Cytochrome b/b6 domain-containing protein</fullName>
    </submittedName>
</protein>
<dbReference type="SUPFAM" id="SSF81342">
    <property type="entry name" value="Transmembrane di-heme cytochromes"/>
    <property type="match status" value="1"/>
</dbReference>
<feature type="transmembrane region" description="Helical" evidence="7">
    <location>
        <begin position="134"/>
        <end position="153"/>
    </location>
</feature>
<feature type="transmembrane region" description="Helical" evidence="7">
    <location>
        <begin position="34"/>
        <end position="54"/>
    </location>
</feature>
<feature type="transmembrane region" description="Helical" evidence="7">
    <location>
        <begin position="173"/>
        <end position="190"/>
    </location>
</feature>
<dbReference type="Proteomes" id="UP001432039">
    <property type="component" value="Chromosome"/>
</dbReference>
<accession>A0ABZ1TMM1</accession>
<evidence type="ECO:0000256" key="1">
    <source>
        <dbReference type="ARBA" id="ARBA00004651"/>
    </source>
</evidence>
<name>A0ABZ1TMM1_STRVG</name>
<evidence type="ECO:0000256" key="7">
    <source>
        <dbReference type="SAM" id="Phobius"/>
    </source>
</evidence>
<keyword evidence="2" id="KW-1003">Cell membrane</keyword>
<evidence type="ECO:0000259" key="8">
    <source>
        <dbReference type="Pfam" id="PF01292"/>
    </source>
</evidence>
<proteinExistence type="predicted"/>
<evidence type="ECO:0000256" key="4">
    <source>
        <dbReference type="ARBA" id="ARBA00022989"/>
    </source>
</evidence>